<reference evidence="4 5" key="2">
    <citation type="submission" date="2024-05" db="EMBL/GenBank/DDBJ databases">
        <authorList>
            <person name="Chen Y."/>
            <person name="Shah S."/>
            <person name="Dougan E. K."/>
            <person name="Thang M."/>
            <person name="Chan C."/>
        </authorList>
    </citation>
    <scope>NUCLEOTIDE SEQUENCE [LARGE SCALE GENOMIC DNA]</scope>
</reference>
<keyword evidence="2" id="KW-0472">Membrane</keyword>
<feature type="region of interest" description="Disordered" evidence="1">
    <location>
        <begin position="1050"/>
        <end position="1094"/>
    </location>
</feature>
<evidence type="ECO:0000313" key="4">
    <source>
        <dbReference type="EMBL" id="CAL4771751.1"/>
    </source>
</evidence>
<accession>A0A9P1FP41</accession>
<dbReference type="OrthoDB" id="419323at2759"/>
<dbReference type="Proteomes" id="UP001152797">
    <property type="component" value="Unassembled WGS sequence"/>
</dbReference>
<dbReference type="AlphaFoldDB" id="A0A9P1FP41"/>
<feature type="compositionally biased region" description="Low complexity" evidence="1">
    <location>
        <begin position="836"/>
        <end position="850"/>
    </location>
</feature>
<feature type="transmembrane region" description="Helical" evidence="2">
    <location>
        <begin position="731"/>
        <end position="758"/>
    </location>
</feature>
<feature type="region of interest" description="Disordered" evidence="1">
    <location>
        <begin position="886"/>
        <end position="915"/>
    </location>
</feature>
<feature type="region of interest" description="Disordered" evidence="1">
    <location>
        <begin position="481"/>
        <end position="512"/>
    </location>
</feature>
<keyword evidence="2" id="KW-0812">Transmembrane</keyword>
<feature type="compositionally biased region" description="Basic and acidic residues" evidence="1">
    <location>
        <begin position="1075"/>
        <end position="1087"/>
    </location>
</feature>
<evidence type="ECO:0000256" key="1">
    <source>
        <dbReference type="SAM" id="MobiDB-lite"/>
    </source>
</evidence>
<evidence type="ECO:0000313" key="3">
    <source>
        <dbReference type="EMBL" id="CAI3984439.1"/>
    </source>
</evidence>
<keyword evidence="2" id="KW-1133">Transmembrane helix</keyword>
<organism evidence="3">
    <name type="scientific">Cladocopium goreaui</name>
    <dbReference type="NCBI Taxonomy" id="2562237"/>
    <lineage>
        <taxon>Eukaryota</taxon>
        <taxon>Sar</taxon>
        <taxon>Alveolata</taxon>
        <taxon>Dinophyceae</taxon>
        <taxon>Suessiales</taxon>
        <taxon>Symbiodiniaceae</taxon>
        <taxon>Cladocopium</taxon>
    </lineage>
</organism>
<feature type="compositionally biased region" description="Polar residues" evidence="1">
    <location>
        <begin position="1057"/>
        <end position="1067"/>
    </location>
</feature>
<feature type="compositionally biased region" description="Polar residues" evidence="1">
    <location>
        <begin position="886"/>
        <end position="911"/>
    </location>
</feature>
<keyword evidence="5" id="KW-1185">Reference proteome</keyword>
<dbReference type="EMBL" id="CAMXCT020000890">
    <property type="protein sequence ID" value="CAL1137814.1"/>
    <property type="molecule type" value="Genomic_DNA"/>
</dbReference>
<feature type="transmembrane region" description="Helical" evidence="2">
    <location>
        <begin position="770"/>
        <end position="795"/>
    </location>
</feature>
<gene>
    <name evidence="3" type="ORF">C1SCF055_LOCUS11973</name>
</gene>
<dbReference type="EMBL" id="CAMXCT030000890">
    <property type="protein sequence ID" value="CAL4771751.1"/>
    <property type="molecule type" value="Genomic_DNA"/>
</dbReference>
<feature type="compositionally biased region" description="Basic and acidic residues" evidence="1">
    <location>
        <begin position="481"/>
        <end position="490"/>
    </location>
</feature>
<feature type="region of interest" description="Disordered" evidence="1">
    <location>
        <begin position="63"/>
        <end position="84"/>
    </location>
</feature>
<evidence type="ECO:0000313" key="5">
    <source>
        <dbReference type="Proteomes" id="UP001152797"/>
    </source>
</evidence>
<proteinExistence type="predicted"/>
<protein>
    <submittedName>
        <fullName evidence="3">Uncharacterized protein</fullName>
    </submittedName>
</protein>
<feature type="region of interest" description="Disordered" evidence="1">
    <location>
        <begin position="826"/>
        <end position="871"/>
    </location>
</feature>
<dbReference type="EMBL" id="CAMXCT010000890">
    <property type="protein sequence ID" value="CAI3984439.1"/>
    <property type="molecule type" value="Genomic_DNA"/>
</dbReference>
<feature type="compositionally biased region" description="Acidic residues" evidence="1">
    <location>
        <begin position="64"/>
        <end position="76"/>
    </location>
</feature>
<feature type="region of interest" description="Disordered" evidence="1">
    <location>
        <begin position="439"/>
        <end position="467"/>
    </location>
</feature>
<comment type="caution">
    <text evidence="3">The sequence shown here is derived from an EMBL/GenBank/DDBJ whole genome shotgun (WGS) entry which is preliminary data.</text>
</comment>
<evidence type="ECO:0000256" key="2">
    <source>
        <dbReference type="SAM" id="Phobius"/>
    </source>
</evidence>
<sequence>MEKLIAALAEKLPANAGRTTVELAFRAAVDALPKSKLRNSALLKQDRLIARLVALVRKKKTEEIPGEAEPEVEDQEPGLHSCYEGVDTDKPGDCLQHCKSLLQDALVSLDPAARAEEALRDFVALFPPEADWRLEIGDLQTLAEILALAATVGLEDTIAWTRFLGLSISAVLRVEEQAPERDSGQTDEALQRLSCTVKLLVQQPSVARAAVRIAMAGGSVDDAVTLQRLVPILLPLLRSGFLRGSGAAHRGDLLALLSGLRVLQLATRSGLASEKLSEVRTILTTALSRDYDATPLVPELTRIAEEHVRHLKRGKTLLKNLQAAEAKTSSAAATAAIIEATAKELQHSELARLVGFSGLPVGDDEQIDAKAASARARGDLFFEDTACGPRLAKARLRVKSAVRRSAENQWRDAENDVQIMTYSWFGCIWNVPPMLSPRSARGRGGQAQQGGWSQRNLGAGRSRANKAEWKDKLKIEVTKVREMPESDPKSPKGKAPAQVWGTTIPPQPLRRGDTLTPSSMQARIEQKLTMVLGQGYLVAAKRFTAPGADTHAARFCLSLGLSKPGEELLRELLGNTFNCHVEQRVVRNDAQCNMSQRSKEAAGVKFRYDFLSCGKKFGIMGVTHSMEEGQVKRISKALNGSAKAIQGINTKFDLIDEHVQKMMEFNRATNSKVNNVLSSFERLDDTFNDRAEMLLESLVGATNTLTEVLEAAAVSLDKVNIRQELDNIPKAMITLAIPFVILVIELAVSNAYLGILLASLPSVSLKYSNYLIAYASATLMGLFLSLMWLVCYRVWLSTSCQGRIAKKEDKTEETLQRLSRLRTRSQNFGDTLGSDSPQEAPEAKEAQASSDMDGSMDTSRTKAPTIADPAISWAKQRRLERKLQRGISQGDETLSLSESSQPATPLTSPVHSNAAMPLNLPPLGSVFESTYPTSKDASDDRSVRRSGIYGSEDAIQRAERLAAEAASFEMADPQDPARLPELAELAEPVPDEIPRGLQVAIGSFFFEAERSGSGRRAGRSTDFYGPGKKSMVQMQWNSWQNPLKMDMTWGGRKADTSRSSTSATGVTTLEPKPSGVREGHEGHEGAGERNANTI</sequence>
<name>A0A9P1FP41_9DINO</name>
<reference evidence="3" key="1">
    <citation type="submission" date="2022-10" db="EMBL/GenBank/DDBJ databases">
        <authorList>
            <person name="Chen Y."/>
            <person name="Dougan E. K."/>
            <person name="Chan C."/>
            <person name="Rhodes N."/>
            <person name="Thang M."/>
        </authorList>
    </citation>
    <scope>NUCLEOTIDE SEQUENCE</scope>
</reference>